<dbReference type="EMBL" id="HACG01050244">
    <property type="protein sequence ID" value="CEK97109.1"/>
    <property type="molecule type" value="Transcribed_RNA"/>
</dbReference>
<comment type="pathway">
    <text evidence="2">Glycolipid biosynthesis; glycosylphosphatidylinositol-anchor biosynthesis.</text>
</comment>
<dbReference type="PANTHER" id="PTHR12982:SF0">
    <property type="entry name" value="PHOSPHATIDYLINOSITOL N-ACETYLGLUCOSAMINYLTRANSFERASE SUBUNIT C"/>
    <property type="match status" value="1"/>
</dbReference>
<keyword evidence="7 8" id="KW-0472">Membrane</keyword>
<gene>
    <name evidence="9" type="primary">ORF214665</name>
</gene>
<keyword evidence="4" id="KW-0337">GPI-anchor biosynthesis</keyword>
<evidence type="ECO:0000256" key="1">
    <source>
        <dbReference type="ARBA" id="ARBA00004141"/>
    </source>
</evidence>
<feature type="transmembrane region" description="Helical" evidence="8">
    <location>
        <begin position="78"/>
        <end position="97"/>
    </location>
</feature>
<keyword evidence="6 8" id="KW-1133">Transmembrane helix</keyword>
<protein>
    <recommendedName>
        <fullName evidence="10">Phosphatidylinositol N-acetylglucosaminyltransferase subunit C</fullName>
    </recommendedName>
</protein>
<dbReference type="GO" id="GO:0000506">
    <property type="term" value="C:glycosylphosphatidylinositol-N-acetylglucosaminyltransferase (GPI-GnT) complex"/>
    <property type="evidence" value="ECO:0007669"/>
    <property type="project" value="TreeGrafter"/>
</dbReference>
<comment type="subcellular location">
    <subcellularLocation>
        <location evidence="1">Membrane</location>
        <topology evidence="1">Multi-pass membrane protein</topology>
    </subcellularLocation>
</comment>
<evidence type="ECO:0000256" key="8">
    <source>
        <dbReference type="SAM" id="Phobius"/>
    </source>
</evidence>
<dbReference type="PANTHER" id="PTHR12982">
    <property type="entry name" value="PHOSPHATIDYLINOSITOL GLYCAN, CLASS C"/>
    <property type="match status" value="1"/>
</dbReference>
<evidence type="ECO:0000256" key="2">
    <source>
        <dbReference type="ARBA" id="ARBA00004687"/>
    </source>
</evidence>
<dbReference type="Pfam" id="PF06432">
    <property type="entry name" value="GPI2"/>
    <property type="match status" value="1"/>
</dbReference>
<feature type="transmembrane region" description="Helical" evidence="8">
    <location>
        <begin position="44"/>
        <end position="66"/>
    </location>
</feature>
<dbReference type="UniPathway" id="UPA00196"/>
<comment type="similarity">
    <text evidence="3">Belongs to the PIGC family.</text>
</comment>
<evidence type="ECO:0000256" key="6">
    <source>
        <dbReference type="ARBA" id="ARBA00022989"/>
    </source>
</evidence>
<feature type="non-terminal residue" evidence="9">
    <location>
        <position position="102"/>
    </location>
</feature>
<evidence type="ECO:0008006" key="10">
    <source>
        <dbReference type="Google" id="ProtNLM"/>
    </source>
</evidence>
<reference evidence="9" key="1">
    <citation type="submission" date="2014-12" db="EMBL/GenBank/DDBJ databases">
        <title>Insight into the proteome of Arion vulgaris.</title>
        <authorList>
            <person name="Aradska J."/>
            <person name="Bulat T."/>
            <person name="Smidak R."/>
            <person name="Sarate P."/>
            <person name="Gangsoo J."/>
            <person name="Sialana F."/>
            <person name="Bilban M."/>
            <person name="Lubec G."/>
        </authorList>
    </citation>
    <scope>NUCLEOTIDE SEQUENCE</scope>
    <source>
        <tissue evidence="9">Skin</tissue>
    </source>
</reference>
<accession>A0A0B7BV79</accession>
<organism evidence="9">
    <name type="scientific">Arion vulgaris</name>
    <dbReference type="NCBI Taxonomy" id="1028688"/>
    <lineage>
        <taxon>Eukaryota</taxon>
        <taxon>Metazoa</taxon>
        <taxon>Spiralia</taxon>
        <taxon>Lophotrochozoa</taxon>
        <taxon>Mollusca</taxon>
        <taxon>Gastropoda</taxon>
        <taxon>Heterobranchia</taxon>
        <taxon>Euthyneura</taxon>
        <taxon>Panpulmonata</taxon>
        <taxon>Eupulmonata</taxon>
        <taxon>Stylommatophora</taxon>
        <taxon>Helicina</taxon>
        <taxon>Arionoidea</taxon>
        <taxon>Arionidae</taxon>
        <taxon>Arion</taxon>
    </lineage>
</organism>
<evidence type="ECO:0000256" key="5">
    <source>
        <dbReference type="ARBA" id="ARBA00022692"/>
    </source>
</evidence>
<evidence type="ECO:0000313" key="9">
    <source>
        <dbReference type="EMBL" id="CEK97109.1"/>
    </source>
</evidence>
<dbReference type="AlphaFoldDB" id="A0A0B7BV79"/>
<name>A0A0B7BV79_9EUPU</name>
<dbReference type="GO" id="GO:0006506">
    <property type="term" value="P:GPI anchor biosynthetic process"/>
    <property type="evidence" value="ECO:0007669"/>
    <property type="project" value="UniProtKB-UniPathway"/>
</dbReference>
<evidence type="ECO:0000256" key="7">
    <source>
        <dbReference type="ARBA" id="ARBA00023136"/>
    </source>
</evidence>
<keyword evidence="5 8" id="KW-0812">Transmembrane</keyword>
<dbReference type="InterPro" id="IPR009450">
    <property type="entry name" value="Plno_GlcNAc_GPI2"/>
</dbReference>
<proteinExistence type="inferred from homology"/>
<evidence type="ECO:0000256" key="4">
    <source>
        <dbReference type="ARBA" id="ARBA00022502"/>
    </source>
</evidence>
<evidence type="ECO:0000256" key="3">
    <source>
        <dbReference type="ARBA" id="ARBA00008321"/>
    </source>
</evidence>
<sequence length="102" mass="11962">MAEQKLWRKILYEKQDFADNYVDASFLNELRKNLFVRSYDYQTLVIESTCITHQLSSISLFIAMFFYMDDQSVSPQALWVLMSILALFGYLNNIIILKCQGS</sequence>